<dbReference type="Gene3D" id="1.25.10.10">
    <property type="entry name" value="Leucine-rich Repeat Variant"/>
    <property type="match status" value="1"/>
</dbReference>
<sequence length="514" mass="56319">MLDLVINSLSVDEIQSGLHHILEALLFLHTKAFLSHNNLNPASIFVASSGEWKLGGFEFSSPLHVSQQFLHSKFSASIRPKEYLPPKQTDSGLPNDSPFSNDAFSFGKLIDYALDSCEGKGKEESVQCLRGIAAQLTCGDPAQRIQLSALLGHPAISNSLIEIIEFCSTIHLKTDEEKTAFFSPSNTSIEGALRDVVPHLRSIPADVVARRLSRLLLSRYVLLEARSQTELYPALLVTAEDENGILPRDLFQRHMIPEILRLFKVRESAVRTVLLSHFHGYARHIGRERLVGFVTDEVIQGCHDSDNQLVAASLRALAVLVEIAGADAVCPWPISKIFANGSPLRSRAAVNVMSADLLYQNSLETDDAERIQKRGPATASGDTNRTWSDEVSNSQEVEKRTTSSVKSHASVLRTGSTTGFKKNIGSEFEISVSTQRSLEDDLLADLAPKITTTSLIEQLSSLRSTVDALSAVKKVPPKFVMLDTAEEAEGWEESVDESITNIEEVGMVCARANA</sequence>
<dbReference type="PANTHER" id="PTHR12984:SF15">
    <property type="entry name" value="PROTEIN-ASSOCIATING WITH THE CARBOXYL-TERMINAL DOMAIN OF EZRIN"/>
    <property type="match status" value="1"/>
</dbReference>
<reference evidence="4 5" key="1">
    <citation type="submission" date="2015-09" db="EMBL/GenBank/DDBJ databases">
        <title>Draft genome of the parasitic nematode Teladorsagia circumcincta isolate WARC Sus (inbred).</title>
        <authorList>
            <person name="Mitreva M."/>
        </authorList>
    </citation>
    <scope>NUCLEOTIDE SEQUENCE [LARGE SCALE GENOMIC DNA]</scope>
    <source>
        <strain evidence="4 5">S</strain>
    </source>
</reference>
<accession>A0A2G9V239</accession>
<organism evidence="4 5">
    <name type="scientific">Teladorsagia circumcincta</name>
    <name type="common">Brown stomach worm</name>
    <name type="synonym">Ostertagia circumcincta</name>
    <dbReference type="NCBI Taxonomy" id="45464"/>
    <lineage>
        <taxon>Eukaryota</taxon>
        <taxon>Metazoa</taxon>
        <taxon>Ecdysozoa</taxon>
        <taxon>Nematoda</taxon>
        <taxon>Chromadorea</taxon>
        <taxon>Rhabditida</taxon>
        <taxon>Rhabditina</taxon>
        <taxon>Rhabditomorpha</taxon>
        <taxon>Strongyloidea</taxon>
        <taxon>Trichostrongylidae</taxon>
        <taxon>Teladorsagia</taxon>
    </lineage>
</organism>
<dbReference type="InterPro" id="IPR051177">
    <property type="entry name" value="CIK-Related_Protein"/>
</dbReference>
<dbReference type="InterPro" id="IPR011989">
    <property type="entry name" value="ARM-like"/>
</dbReference>
<dbReference type="Gene3D" id="1.10.510.10">
    <property type="entry name" value="Transferase(Phosphotransferase) domain 1"/>
    <property type="match status" value="1"/>
</dbReference>
<gene>
    <name evidence="4" type="ORF">TELCIR_01486</name>
</gene>
<dbReference type="Proteomes" id="UP000230423">
    <property type="component" value="Unassembled WGS sequence"/>
</dbReference>
<proteinExistence type="inferred from homology"/>
<keyword evidence="5" id="KW-1185">Reference proteome</keyword>
<evidence type="ECO:0000256" key="2">
    <source>
        <dbReference type="SAM" id="MobiDB-lite"/>
    </source>
</evidence>
<evidence type="ECO:0000313" key="4">
    <source>
        <dbReference type="EMBL" id="PIO76446.1"/>
    </source>
</evidence>
<feature type="region of interest" description="Disordered" evidence="2">
    <location>
        <begin position="374"/>
        <end position="408"/>
    </location>
</feature>
<feature type="compositionally biased region" description="Polar residues" evidence="2">
    <location>
        <begin position="380"/>
        <end position="395"/>
    </location>
</feature>
<dbReference type="PROSITE" id="PS50011">
    <property type="entry name" value="PROTEIN_KINASE_DOM"/>
    <property type="match status" value="1"/>
</dbReference>
<dbReference type="PANTHER" id="PTHR12984">
    <property type="entry name" value="SCY1-RELATED S/T PROTEIN KINASE-LIKE"/>
    <property type="match status" value="1"/>
</dbReference>
<dbReference type="InterPro" id="IPR000719">
    <property type="entry name" value="Prot_kinase_dom"/>
</dbReference>
<comment type="similarity">
    <text evidence="1">Belongs to the protein kinase superfamily.</text>
</comment>
<evidence type="ECO:0000259" key="3">
    <source>
        <dbReference type="PROSITE" id="PS50011"/>
    </source>
</evidence>
<dbReference type="InterPro" id="IPR011009">
    <property type="entry name" value="Kinase-like_dom_sf"/>
</dbReference>
<dbReference type="OrthoDB" id="5870215at2759"/>
<evidence type="ECO:0000313" key="5">
    <source>
        <dbReference type="Proteomes" id="UP000230423"/>
    </source>
</evidence>
<dbReference type="GO" id="GO:0004672">
    <property type="term" value="F:protein kinase activity"/>
    <property type="evidence" value="ECO:0007669"/>
    <property type="project" value="InterPro"/>
</dbReference>
<protein>
    <recommendedName>
        <fullName evidence="3">Protein kinase domain-containing protein</fullName>
    </recommendedName>
</protein>
<feature type="domain" description="Protein kinase" evidence="3">
    <location>
        <begin position="1"/>
        <end position="182"/>
    </location>
</feature>
<dbReference type="SUPFAM" id="SSF56112">
    <property type="entry name" value="Protein kinase-like (PK-like)"/>
    <property type="match status" value="1"/>
</dbReference>
<dbReference type="GO" id="GO:0005524">
    <property type="term" value="F:ATP binding"/>
    <property type="evidence" value="ECO:0007669"/>
    <property type="project" value="InterPro"/>
</dbReference>
<evidence type="ECO:0000256" key="1">
    <source>
        <dbReference type="ARBA" id="ARBA00038349"/>
    </source>
</evidence>
<dbReference type="EMBL" id="KZ345052">
    <property type="protein sequence ID" value="PIO76446.1"/>
    <property type="molecule type" value="Genomic_DNA"/>
</dbReference>
<dbReference type="AlphaFoldDB" id="A0A2G9V239"/>
<name>A0A2G9V239_TELCI</name>